<comment type="caution">
    <text evidence="13">The sequence shown here is derived from an EMBL/GenBank/DDBJ whole genome shotgun (WGS) entry which is preliminary data.</text>
</comment>
<dbReference type="NCBIfam" id="TIGR01709">
    <property type="entry name" value="typeII_sec_gspL"/>
    <property type="match status" value="1"/>
</dbReference>
<dbReference type="PIRSF" id="PIRSF015761">
    <property type="entry name" value="Protein_L"/>
    <property type="match status" value="1"/>
</dbReference>
<dbReference type="InterPro" id="IPR043129">
    <property type="entry name" value="ATPase_NBD"/>
</dbReference>
<dbReference type="Pfam" id="PF12693">
    <property type="entry name" value="GspL_C"/>
    <property type="match status" value="1"/>
</dbReference>
<keyword evidence="5" id="KW-0997">Cell inner membrane</keyword>
<evidence type="ECO:0000259" key="11">
    <source>
        <dbReference type="Pfam" id="PF05134"/>
    </source>
</evidence>
<evidence type="ECO:0000256" key="2">
    <source>
        <dbReference type="ARBA" id="ARBA00005318"/>
    </source>
</evidence>
<protein>
    <submittedName>
        <fullName evidence="13">Type II secretion system protein GspL</fullName>
    </submittedName>
</protein>
<evidence type="ECO:0000256" key="5">
    <source>
        <dbReference type="ARBA" id="ARBA00022519"/>
    </source>
</evidence>
<keyword evidence="7" id="KW-0653">Protein transport</keyword>
<evidence type="ECO:0000313" key="13">
    <source>
        <dbReference type="EMBL" id="MEK8090188.1"/>
    </source>
</evidence>
<reference evidence="13 14" key="1">
    <citation type="submission" date="2024-04" db="EMBL/GenBank/DDBJ databases">
        <authorList>
            <person name="Abashina T."/>
            <person name="Shaikin A."/>
        </authorList>
    </citation>
    <scope>NUCLEOTIDE SEQUENCE [LARGE SCALE GENOMIC DNA]</scope>
    <source>
        <strain evidence="13 14">AAFK</strain>
    </source>
</reference>
<dbReference type="RefSeq" id="WP_341371244.1">
    <property type="nucleotide sequence ID" value="NZ_JBBPCO010000010.1"/>
</dbReference>
<organism evidence="13 14">
    <name type="scientific">Thermithiobacillus plumbiphilus</name>
    <dbReference type="NCBI Taxonomy" id="1729899"/>
    <lineage>
        <taxon>Bacteria</taxon>
        <taxon>Pseudomonadati</taxon>
        <taxon>Pseudomonadota</taxon>
        <taxon>Acidithiobacillia</taxon>
        <taxon>Acidithiobacillales</taxon>
        <taxon>Thermithiobacillaceae</taxon>
        <taxon>Thermithiobacillus</taxon>
    </lineage>
</organism>
<keyword evidence="8 10" id="KW-1133">Transmembrane helix</keyword>
<keyword evidence="4" id="KW-1003">Cell membrane</keyword>
<dbReference type="EMBL" id="JBBPCO010000010">
    <property type="protein sequence ID" value="MEK8090188.1"/>
    <property type="molecule type" value="Genomic_DNA"/>
</dbReference>
<keyword evidence="6 10" id="KW-0812">Transmembrane</keyword>
<accession>A0ABU9D9I1</accession>
<keyword evidence="3" id="KW-0813">Transport</keyword>
<evidence type="ECO:0000256" key="7">
    <source>
        <dbReference type="ARBA" id="ARBA00022927"/>
    </source>
</evidence>
<feature type="transmembrane region" description="Helical" evidence="10">
    <location>
        <begin position="262"/>
        <end position="284"/>
    </location>
</feature>
<evidence type="ECO:0000256" key="9">
    <source>
        <dbReference type="ARBA" id="ARBA00023136"/>
    </source>
</evidence>
<evidence type="ECO:0000256" key="4">
    <source>
        <dbReference type="ARBA" id="ARBA00022475"/>
    </source>
</evidence>
<dbReference type="SUPFAM" id="SSF53067">
    <property type="entry name" value="Actin-like ATPase domain"/>
    <property type="match status" value="1"/>
</dbReference>
<evidence type="ECO:0000259" key="12">
    <source>
        <dbReference type="Pfam" id="PF12693"/>
    </source>
</evidence>
<comment type="subcellular location">
    <subcellularLocation>
        <location evidence="1">Cell inner membrane</location>
        <topology evidence="1">Single-pass membrane protein</topology>
    </subcellularLocation>
</comment>
<evidence type="ECO:0000256" key="3">
    <source>
        <dbReference type="ARBA" id="ARBA00022448"/>
    </source>
</evidence>
<dbReference type="Pfam" id="PF05134">
    <property type="entry name" value="T2SSL"/>
    <property type="match status" value="1"/>
</dbReference>
<sequence length="413" mass="44300">MSHRIIQVGPDWPETPELRWIQVADGGAVQDERGERPPASWQGRSSATQLWLPAARVLLGTVRLPTRSASKVRDILPFAVEDQLAVDPEQVHVALGPELPNGESVVAVVDRAWLRELLDRLAGFGIQPRTAVPDVLVLPNLDPQRWTVLWDGREGSLRQAEALGQPLDVGTVDRPPLGLVHAIEEARTSGAAPLGLDIRATGKPLPDIASWSRVLGLPVVLHQGDPFLEAARKTGPAPLNLLQGSLMPARGNAGWWPALRPALIILGIMLLVQVLGTIGQWWMLKREANQLRAEMASTFRQTFPNAALVDPPLQMQRQLADLRQRAGMAEAGDFLVLLSRVAPVLAGSNEVEVRALRYGNDVLEADVRAPGPGQTGALVSALGANGVRVQAGPEQAGDGGVSTRLQIQEAGGS</sequence>
<keyword evidence="9 10" id="KW-0472">Membrane</keyword>
<dbReference type="Gene3D" id="3.30.420.380">
    <property type="match status" value="1"/>
</dbReference>
<feature type="domain" description="GspL cytoplasmic actin-ATPase-like" evidence="11">
    <location>
        <begin position="46"/>
        <end position="167"/>
    </location>
</feature>
<evidence type="ECO:0000256" key="6">
    <source>
        <dbReference type="ARBA" id="ARBA00022692"/>
    </source>
</evidence>
<dbReference type="InterPro" id="IPR007812">
    <property type="entry name" value="T2SS_protein-GspL"/>
</dbReference>
<keyword evidence="14" id="KW-1185">Reference proteome</keyword>
<gene>
    <name evidence="13" type="primary">gspL</name>
    <name evidence="13" type="ORF">WOB96_10490</name>
</gene>
<proteinExistence type="inferred from homology"/>
<dbReference type="InterPro" id="IPR024230">
    <property type="entry name" value="GspL_cyto_dom"/>
</dbReference>
<dbReference type="CDD" id="cd24017">
    <property type="entry name" value="ASKHA_T2SSL_N"/>
    <property type="match status" value="1"/>
</dbReference>
<evidence type="ECO:0000256" key="10">
    <source>
        <dbReference type="SAM" id="Phobius"/>
    </source>
</evidence>
<evidence type="ECO:0000256" key="1">
    <source>
        <dbReference type="ARBA" id="ARBA00004377"/>
    </source>
</evidence>
<name>A0ABU9D9I1_9PROT</name>
<dbReference type="Proteomes" id="UP001446205">
    <property type="component" value="Unassembled WGS sequence"/>
</dbReference>
<evidence type="ECO:0000256" key="8">
    <source>
        <dbReference type="ARBA" id="ARBA00022989"/>
    </source>
</evidence>
<comment type="similarity">
    <text evidence="2">Belongs to the GSP L family.</text>
</comment>
<evidence type="ECO:0000313" key="14">
    <source>
        <dbReference type="Proteomes" id="UP001446205"/>
    </source>
</evidence>
<dbReference type="InterPro" id="IPR025691">
    <property type="entry name" value="GspL_pp_dom"/>
</dbReference>
<feature type="domain" description="GspL periplasmic" evidence="12">
    <location>
        <begin position="256"/>
        <end position="409"/>
    </location>
</feature>